<gene>
    <name evidence="1" type="ORF">SEA_WEASELS2_93</name>
</gene>
<evidence type="ECO:0000313" key="1">
    <source>
        <dbReference type="EMBL" id="AOZ63682.1"/>
    </source>
</evidence>
<keyword evidence="2" id="KW-1185">Reference proteome</keyword>
<proteinExistence type="predicted"/>
<accession>A0A1I9SA76</accession>
<organism evidence="1 2">
    <name type="scientific">Rhodococcus phage Weasels2</name>
    <dbReference type="NCBI Taxonomy" id="1897437"/>
    <lineage>
        <taxon>Viruses</taxon>
        <taxon>Duplodnaviria</taxon>
        <taxon>Heunggongvirae</taxon>
        <taxon>Uroviricota</taxon>
        <taxon>Caudoviricetes</taxon>
        <taxon>Weaselvirus</taxon>
        <taxon>Weaselvirus weasel</taxon>
    </lineage>
</organism>
<dbReference type="Proteomes" id="UP000224902">
    <property type="component" value="Segment"/>
</dbReference>
<protein>
    <submittedName>
        <fullName evidence="1">Uncharacterized protein</fullName>
    </submittedName>
</protein>
<reference evidence="2" key="1">
    <citation type="submission" date="2016-08" db="EMBL/GenBank/DDBJ databases">
        <authorList>
            <person name="Seilhamer J.J."/>
        </authorList>
    </citation>
    <scope>NUCLEOTIDE SEQUENCE [LARGE SCALE GENOMIC DNA]</scope>
</reference>
<name>A0A1I9SA76_9CAUD</name>
<dbReference type="OrthoDB" id="33745at10239"/>
<dbReference type="EMBL" id="KX774321">
    <property type="protein sequence ID" value="AOZ63682.1"/>
    <property type="molecule type" value="Genomic_DNA"/>
</dbReference>
<sequence length="162" mass="18986">MAVNRPIPTLFFLNGNLHRRIRVLASDDSVVAWDYANETRKPYPRSEVRKLYKKAFTIPQAAKLINVSSARVRAVYKKQLCTPPQWTYDLANYRRLKAYICEDDMLELRQTLWDLLPKNRFGEPSDDSMTNEKDLIHAMMLGDDREFVVINDGEDFIRIFKA</sequence>
<evidence type="ECO:0000313" key="2">
    <source>
        <dbReference type="Proteomes" id="UP000224902"/>
    </source>
</evidence>